<dbReference type="InterPro" id="IPR036821">
    <property type="entry name" value="Peptide_deformylase_sf"/>
</dbReference>
<keyword evidence="2" id="KW-0479">Metal-binding</keyword>
<dbReference type="AlphaFoldDB" id="A0A2S8STL2"/>
<dbReference type="Gene3D" id="3.90.45.10">
    <property type="entry name" value="Peptide deformylase"/>
    <property type="match status" value="1"/>
</dbReference>
<dbReference type="EC" id="3.5.1.88" evidence="2"/>
<dbReference type="GO" id="GO:0046872">
    <property type="term" value="F:metal ion binding"/>
    <property type="evidence" value="ECO:0007669"/>
    <property type="project" value="UniProtKB-KW"/>
</dbReference>
<dbReference type="NCBIfam" id="NF001159">
    <property type="entry name" value="PRK00150.1-3"/>
    <property type="match status" value="1"/>
</dbReference>
<feature type="binding site" evidence="2">
    <location>
        <position position="139"/>
    </location>
    <ligand>
        <name>Fe cation</name>
        <dbReference type="ChEBI" id="CHEBI:24875"/>
    </ligand>
</feature>
<sequence length="168" mass="19067">MIRDIIFVPDKRLNTPCERVTHFDESLRELAQDLEETMRGGVGSVGVAAPQIGAMQCVTVVDTSNHRKFGADSQGFFTLINPCIIAREGERMGREGCMSLPDFTANVRRAARVLVRFQDLQAEWKEVWCEDFEAVAMQHEIDHLDGILFLDRVSNLQTDVFPRKANRK</sequence>
<organism evidence="3 4">
    <name type="scientific">Abditibacterium utsteinense</name>
    <dbReference type="NCBI Taxonomy" id="1960156"/>
    <lineage>
        <taxon>Bacteria</taxon>
        <taxon>Pseudomonadati</taxon>
        <taxon>Abditibacteriota</taxon>
        <taxon>Abditibacteriia</taxon>
        <taxon>Abditibacteriales</taxon>
        <taxon>Abditibacteriaceae</taxon>
        <taxon>Abditibacterium</taxon>
    </lineage>
</organism>
<gene>
    <name evidence="2" type="primary">def</name>
    <name evidence="3" type="ORF">B1R32_107163</name>
</gene>
<dbReference type="GO" id="GO:0042586">
    <property type="term" value="F:peptide deformylase activity"/>
    <property type="evidence" value="ECO:0007669"/>
    <property type="project" value="UniProtKB-UniRule"/>
</dbReference>
<dbReference type="HAMAP" id="MF_00163">
    <property type="entry name" value="Pep_deformylase"/>
    <property type="match status" value="1"/>
</dbReference>
<name>A0A2S8STL2_9BACT</name>
<dbReference type="Pfam" id="PF01327">
    <property type="entry name" value="Pep_deformylase"/>
    <property type="match status" value="1"/>
</dbReference>
<dbReference type="OrthoDB" id="9804313at2"/>
<feature type="binding site" evidence="2">
    <location>
        <position position="143"/>
    </location>
    <ligand>
        <name>Fe cation</name>
        <dbReference type="ChEBI" id="CHEBI:24875"/>
    </ligand>
</feature>
<keyword evidence="2" id="KW-0378">Hydrolase</keyword>
<evidence type="ECO:0000313" key="4">
    <source>
        <dbReference type="Proteomes" id="UP000237684"/>
    </source>
</evidence>
<comment type="catalytic activity">
    <reaction evidence="2">
        <text>N-terminal N-formyl-L-methionyl-[peptide] + H2O = N-terminal L-methionyl-[peptide] + formate</text>
        <dbReference type="Rhea" id="RHEA:24420"/>
        <dbReference type="Rhea" id="RHEA-COMP:10639"/>
        <dbReference type="Rhea" id="RHEA-COMP:10640"/>
        <dbReference type="ChEBI" id="CHEBI:15377"/>
        <dbReference type="ChEBI" id="CHEBI:15740"/>
        <dbReference type="ChEBI" id="CHEBI:49298"/>
        <dbReference type="ChEBI" id="CHEBI:64731"/>
        <dbReference type="EC" id="3.5.1.88"/>
    </reaction>
</comment>
<comment type="caution">
    <text evidence="3">The sequence shown here is derived from an EMBL/GenBank/DDBJ whole genome shotgun (WGS) entry which is preliminary data.</text>
</comment>
<accession>A0A2S8STL2</accession>
<dbReference type="PIRSF" id="PIRSF004749">
    <property type="entry name" value="Pep_def"/>
    <property type="match status" value="1"/>
</dbReference>
<evidence type="ECO:0000313" key="3">
    <source>
        <dbReference type="EMBL" id="PQV64137.1"/>
    </source>
</evidence>
<dbReference type="InParanoid" id="A0A2S8STL2"/>
<dbReference type="NCBIfam" id="TIGR00079">
    <property type="entry name" value="pept_deformyl"/>
    <property type="match status" value="1"/>
</dbReference>
<evidence type="ECO:0000256" key="2">
    <source>
        <dbReference type="HAMAP-Rule" id="MF_00163"/>
    </source>
</evidence>
<protein>
    <recommendedName>
        <fullName evidence="2">Peptide deformylase</fullName>
        <shortName evidence="2">PDF</shortName>
        <ecNumber evidence="2">3.5.1.88</ecNumber>
    </recommendedName>
    <alternativeName>
        <fullName evidence="2">Polypeptide deformylase</fullName>
    </alternativeName>
</protein>
<evidence type="ECO:0000256" key="1">
    <source>
        <dbReference type="ARBA" id="ARBA00010759"/>
    </source>
</evidence>
<keyword evidence="4" id="KW-1185">Reference proteome</keyword>
<keyword evidence="2" id="KW-0648">Protein biosynthesis</keyword>
<proteinExistence type="inferred from homology"/>
<comment type="similarity">
    <text evidence="1 2">Belongs to the polypeptide deformylase family.</text>
</comment>
<dbReference type="SUPFAM" id="SSF56420">
    <property type="entry name" value="Peptide deformylase"/>
    <property type="match status" value="1"/>
</dbReference>
<feature type="active site" evidence="2">
    <location>
        <position position="140"/>
    </location>
</feature>
<comment type="function">
    <text evidence="2">Removes the formyl group from the N-terminal Met of newly synthesized proteins. Requires at least a dipeptide for an efficient rate of reaction. N-terminal L-methionine is a prerequisite for activity but the enzyme has broad specificity at other positions.</text>
</comment>
<reference evidence="3 4" key="1">
    <citation type="journal article" date="2018" name="Syst. Appl. Microbiol.">
        <title>Abditibacterium utsteinense sp. nov., the first cultivated member of candidate phylum FBP, isolated from ice-free Antarctic soil samples.</title>
        <authorList>
            <person name="Tahon G."/>
            <person name="Tytgat B."/>
            <person name="Lebbe L."/>
            <person name="Carlier A."/>
            <person name="Willems A."/>
        </authorList>
    </citation>
    <scope>NUCLEOTIDE SEQUENCE [LARGE SCALE GENOMIC DNA]</scope>
    <source>
        <strain evidence="3 4">LMG 29911</strain>
    </source>
</reference>
<dbReference type="PANTHER" id="PTHR10458">
    <property type="entry name" value="PEPTIDE DEFORMYLASE"/>
    <property type="match status" value="1"/>
</dbReference>
<dbReference type="InterPro" id="IPR023635">
    <property type="entry name" value="Peptide_deformylase"/>
</dbReference>
<dbReference type="Proteomes" id="UP000237684">
    <property type="component" value="Unassembled WGS sequence"/>
</dbReference>
<dbReference type="RefSeq" id="WP_105483601.1">
    <property type="nucleotide sequence ID" value="NZ_NIGF01000007.1"/>
</dbReference>
<dbReference type="PRINTS" id="PR01576">
    <property type="entry name" value="PDEFORMYLASE"/>
</dbReference>
<dbReference type="CDD" id="cd00487">
    <property type="entry name" value="Pep_deformylase"/>
    <property type="match status" value="1"/>
</dbReference>
<keyword evidence="2" id="KW-0408">Iron</keyword>
<feature type="binding site" evidence="2">
    <location>
        <position position="97"/>
    </location>
    <ligand>
        <name>Fe cation</name>
        <dbReference type="ChEBI" id="CHEBI:24875"/>
    </ligand>
</feature>
<dbReference type="GO" id="GO:0006412">
    <property type="term" value="P:translation"/>
    <property type="evidence" value="ECO:0007669"/>
    <property type="project" value="UniProtKB-UniRule"/>
</dbReference>
<dbReference type="EMBL" id="NIGF01000007">
    <property type="protein sequence ID" value="PQV64137.1"/>
    <property type="molecule type" value="Genomic_DNA"/>
</dbReference>
<dbReference type="PANTHER" id="PTHR10458:SF22">
    <property type="entry name" value="PEPTIDE DEFORMYLASE"/>
    <property type="match status" value="1"/>
</dbReference>
<comment type="cofactor">
    <cofactor evidence="2">
        <name>Fe(2+)</name>
        <dbReference type="ChEBI" id="CHEBI:29033"/>
    </cofactor>
    <text evidence="2">Binds 1 Fe(2+) ion.</text>
</comment>